<dbReference type="ExpressionAtlas" id="A0A2K3L9S2">
    <property type="expression patterns" value="baseline"/>
</dbReference>
<proteinExistence type="predicted"/>
<name>A0A2K3L9S2_TRIPR</name>
<evidence type="ECO:0000313" key="2">
    <source>
        <dbReference type="Proteomes" id="UP000236291"/>
    </source>
</evidence>
<dbReference type="Proteomes" id="UP000236291">
    <property type="component" value="Unassembled WGS sequence"/>
</dbReference>
<dbReference type="EMBL" id="ASHM01028797">
    <property type="protein sequence ID" value="PNX75273.1"/>
    <property type="molecule type" value="Genomic_DNA"/>
</dbReference>
<sequence>GQLTSNVGLLNTPPHAHSPSTIGIGAWIKMVRVASVEALGQMVGLITRTQLKAALPRLVPTILDLYKKDLDIAFLATCSLHNLLNASLLSESGPPMLDFEDLTLTLATLLPVVSMNSENKDQSVFSVGLKVGSLGHYHFLEIFIVCSFGVFG</sequence>
<dbReference type="GO" id="GO:0005737">
    <property type="term" value="C:cytoplasm"/>
    <property type="evidence" value="ECO:0007669"/>
    <property type="project" value="TreeGrafter"/>
</dbReference>
<dbReference type="AlphaFoldDB" id="A0A2K3L9S2"/>
<protein>
    <submittedName>
        <fullName evidence="1">Uncharacterized protein</fullName>
    </submittedName>
</protein>
<dbReference type="STRING" id="57577.A0A2K3L9S2"/>
<reference evidence="1 2" key="2">
    <citation type="journal article" date="2017" name="Front. Plant Sci.">
        <title>Gene Classification and Mining of Molecular Markers Useful in Red Clover (Trifolium pratense) Breeding.</title>
        <authorList>
            <person name="Istvanek J."/>
            <person name="Dluhosova J."/>
            <person name="Dluhos P."/>
            <person name="Patkova L."/>
            <person name="Nedelnik J."/>
            <person name="Repkova J."/>
        </authorList>
    </citation>
    <scope>NUCLEOTIDE SEQUENCE [LARGE SCALE GENOMIC DNA]</scope>
    <source>
        <strain evidence="2">cv. Tatra</strain>
        <tissue evidence="1">Young leaves</tissue>
    </source>
</reference>
<feature type="non-terminal residue" evidence="1">
    <location>
        <position position="1"/>
    </location>
</feature>
<dbReference type="PANTHER" id="PTHR23120">
    <property type="entry name" value="MAESTRO-RELATED HEAT DOMAIN-CONTAINING"/>
    <property type="match status" value="1"/>
</dbReference>
<accession>A0A2K3L9S2</accession>
<evidence type="ECO:0000313" key="1">
    <source>
        <dbReference type="EMBL" id="PNX75273.1"/>
    </source>
</evidence>
<dbReference type="PANTHER" id="PTHR23120:SF0">
    <property type="entry name" value="MAESTRO HEAT-LIKE REPEAT FAMILY MEMBER 1"/>
    <property type="match status" value="1"/>
</dbReference>
<dbReference type="InterPro" id="IPR045206">
    <property type="entry name" value="Maestro_heat-like_prot"/>
</dbReference>
<organism evidence="1 2">
    <name type="scientific">Trifolium pratense</name>
    <name type="common">Red clover</name>
    <dbReference type="NCBI Taxonomy" id="57577"/>
    <lineage>
        <taxon>Eukaryota</taxon>
        <taxon>Viridiplantae</taxon>
        <taxon>Streptophyta</taxon>
        <taxon>Embryophyta</taxon>
        <taxon>Tracheophyta</taxon>
        <taxon>Spermatophyta</taxon>
        <taxon>Magnoliopsida</taxon>
        <taxon>eudicotyledons</taxon>
        <taxon>Gunneridae</taxon>
        <taxon>Pentapetalae</taxon>
        <taxon>rosids</taxon>
        <taxon>fabids</taxon>
        <taxon>Fabales</taxon>
        <taxon>Fabaceae</taxon>
        <taxon>Papilionoideae</taxon>
        <taxon>50 kb inversion clade</taxon>
        <taxon>NPAAA clade</taxon>
        <taxon>Hologalegina</taxon>
        <taxon>IRL clade</taxon>
        <taxon>Trifolieae</taxon>
        <taxon>Trifolium</taxon>
    </lineage>
</organism>
<gene>
    <name evidence="1" type="ORF">L195_g031206</name>
</gene>
<reference evidence="1 2" key="1">
    <citation type="journal article" date="2014" name="Am. J. Bot.">
        <title>Genome assembly and annotation for red clover (Trifolium pratense; Fabaceae).</title>
        <authorList>
            <person name="Istvanek J."/>
            <person name="Jaros M."/>
            <person name="Krenek A."/>
            <person name="Repkova J."/>
        </authorList>
    </citation>
    <scope>NUCLEOTIDE SEQUENCE [LARGE SCALE GENOMIC DNA]</scope>
    <source>
        <strain evidence="2">cv. Tatra</strain>
        <tissue evidence="1">Young leaves</tissue>
    </source>
</reference>
<comment type="caution">
    <text evidence="1">The sequence shown here is derived from an EMBL/GenBank/DDBJ whole genome shotgun (WGS) entry which is preliminary data.</text>
</comment>